<dbReference type="InParanoid" id="C1DYL2"/>
<keyword evidence="3" id="KW-1185">Reference proteome</keyword>
<dbReference type="OMA" id="MDGRDAI"/>
<organism evidence="2 3">
    <name type="scientific">Micromonas commoda (strain RCC299 / NOUM17 / CCMP2709)</name>
    <name type="common">Picoplanktonic green alga</name>
    <dbReference type="NCBI Taxonomy" id="296587"/>
    <lineage>
        <taxon>Eukaryota</taxon>
        <taxon>Viridiplantae</taxon>
        <taxon>Chlorophyta</taxon>
        <taxon>Mamiellophyceae</taxon>
        <taxon>Mamiellales</taxon>
        <taxon>Mamiellaceae</taxon>
        <taxon>Micromonas</taxon>
    </lineage>
</organism>
<dbReference type="GeneID" id="8240901"/>
<sequence length="236" mass="25141">MSHSVARVATIGPSGTSRRRTDRRAAVIGADGRRVSRDDVSTPTRRALLLGLASVPALPALAATELKGSPVTATNAYIALMDGRDAIQSAMELQGMEEGGRRNRVQNLLPRFAEKAAVMTALLPAAMRESYGEVGGEGEGAGSLPEDRLAQMEDILVGAKNLTVLSKYVTDGTPFTDAEIPQVTFESAIAAIDRTLADGDAEAVKKAKAERCRRLISKAVDMEEMKQFASSKTCDY</sequence>
<accession>C1DYL2</accession>
<evidence type="ECO:0000313" key="3">
    <source>
        <dbReference type="Proteomes" id="UP000002009"/>
    </source>
</evidence>
<name>C1DYL2_MICCC</name>
<evidence type="ECO:0000256" key="1">
    <source>
        <dbReference type="SAM" id="MobiDB-lite"/>
    </source>
</evidence>
<feature type="region of interest" description="Disordered" evidence="1">
    <location>
        <begin position="1"/>
        <end position="23"/>
    </location>
</feature>
<reference evidence="2 3" key="1">
    <citation type="journal article" date="2009" name="Science">
        <title>Green evolution and dynamic adaptations revealed by genomes of the marine picoeukaryotes Micromonas.</title>
        <authorList>
            <person name="Worden A.Z."/>
            <person name="Lee J.H."/>
            <person name="Mock T."/>
            <person name="Rouze P."/>
            <person name="Simmons M.P."/>
            <person name="Aerts A.L."/>
            <person name="Allen A.E."/>
            <person name="Cuvelier M.L."/>
            <person name="Derelle E."/>
            <person name="Everett M.V."/>
            <person name="Foulon E."/>
            <person name="Grimwood J."/>
            <person name="Gundlach H."/>
            <person name="Henrissat B."/>
            <person name="Napoli C."/>
            <person name="McDonald S.M."/>
            <person name="Parker M.S."/>
            <person name="Rombauts S."/>
            <person name="Salamov A."/>
            <person name="Von Dassow P."/>
            <person name="Badger J.H."/>
            <person name="Coutinho P.M."/>
            <person name="Demir E."/>
            <person name="Dubchak I."/>
            <person name="Gentemann C."/>
            <person name="Eikrem W."/>
            <person name="Gready J.E."/>
            <person name="John U."/>
            <person name="Lanier W."/>
            <person name="Lindquist E.A."/>
            <person name="Lucas S."/>
            <person name="Mayer K.F."/>
            <person name="Moreau H."/>
            <person name="Not F."/>
            <person name="Otillar R."/>
            <person name="Panaud O."/>
            <person name="Pangilinan J."/>
            <person name="Paulsen I."/>
            <person name="Piegu B."/>
            <person name="Poliakov A."/>
            <person name="Robbens S."/>
            <person name="Schmutz J."/>
            <person name="Toulza E."/>
            <person name="Wyss T."/>
            <person name="Zelensky A."/>
            <person name="Zhou K."/>
            <person name="Armbrust E.V."/>
            <person name="Bhattacharya D."/>
            <person name="Goodenough U.W."/>
            <person name="Van de Peer Y."/>
            <person name="Grigoriev I.V."/>
        </authorList>
    </citation>
    <scope>NUCLEOTIDE SEQUENCE [LARGE SCALE GENOMIC DNA]</scope>
    <source>
        <strain evidence="3">RCC299 / NOUM17</strain>
    </source>
</reference>
<dbReference type="OrthoDB" id="10477367at2759"/>
<dbReference type="Proteomes" id="UP000002009">
    <property type="component" value="Chromosome 2"/>
</dbReference>
<dbReference type="RefSeq" id="XP_002500189.1">
    <property type="nucleotide sequence ID" value="XM_002500143.1"/>
</dbReference>
<evidence type="ECO:0000313" key="2">
    <source>
        <dbReference type="EMBL" id="ACO61447.1"/>
    </source>
</evidence>
<dbReference type="EMBL" id="CP001323">
    <property type="protein sequence ID" value="ACO61447.1"/>
    <property type="molecule type" value="Genomic_DNA"/>
</dbReference>
<protein>
    <submittedName>
        <fullName evidence="2">Uncharacterized protein</fullName>
    </submittedName>
</protein>
<gene>
    <name evidence="2" type="ORF">MICPUN_55901</name>
</gene>
<dbReference type="KEGG" id="mis:MICPUN_55901"/>
<proteinExistence type="predicted"/>
<dbReference type="AlphaFoldDB" id="C1DYL2"/>